<dbReference type="AlphaFoldDB" id="A0A4R3LBE3"/>
<feature type="signal peptide" evidence="4">
    <location>
        <begin position="1"/>
        <end position="24"/>
    </location>
</feature>
<dbReference type="PANTHER" id="PTHR30024:SF47">
    <property type="entry name" value="TAURINE-BINDING PERIPLASMIC PROTEIN"/>
    <property type="match status" value="1"/>
</dbReference>
<protein>
    <submittedName>
        <fullName evidence="6">NitT/TauT family transport system substrate-binding protein</fullName>
    </submittedName>
</protein>
<dbReference type="SUPFAM" id="SSF53850">
    <property type="entry name" value="Periplasmic binding protein-like II"/>
    <property type="match status" value="1"/>
</dbReference>
<evidence type="ECO:0000256" key="3">
    <source>
        <dbReference type="ARBA" id="ARBA00022729"/>
    </source>
</evidence>
<dbReference type="Pfam" id="PF09084">
    <property type="entry name" value="NMT1"/>
    <property type="match status" value="1"/>
</dbReference>
<dbReference type="PROSITE" id="PS51257">
    <property type="entry name" value="PROKAR_LIPOPROTEIN"/>
    <property type="match status" value="1"/>
</dbReference>
<dbReference type="Proteomes" id="UP000294937">
    <property type="component" value="Unassembled WGS sequence"/>
</dbReference>
<dbReference type="RefSeq" id="WP_243648597.1">
    <property type="nucleotide sequence ID" value="NZ_SMAG01000001.1"/>
</dbReference>
<evidence type="ECO:0000313" key="7">
    <source>
        <dbReference type="Proteomes" id="UP000294937"/>
    </source>
</evidence>
<organism evidence="6 7">
    <name type="scientific">Hazenella coriacea</name>
    <dbReference type="NCBI Taxonomy" id="1179467"/>
    <lineage>
        <taxon>Bacteria</taxon>
        <taxon>Bacillati</taxon>
        <taxon>Bacillota</taxon>
        <taxon>Bacilli</taxon>
        <taxon>Bacillales</taxon>
        <taxon>Thermoactinomycetaceae</taxon>
        <taxon>Hazenella</taxon>
    </lineage>
</organism>
<keyword evidence="7" id="KW-1185">Reference proteome</keyword>
<dbReference type="InterPro" id="IPR015168">
    <property type="entry name" value="SsuA/THI5"/>
</dbReference>
<reference evidence="6 7" key="1">
    <citation type="submission" date="2019-03" db="EMBL/GenBank/DDBJ databases">
        <title>Genomic Encyclopedia of Type Strains, Phase IV (KMG-IV): sequencing the most valuable type-strain genomes for metagenomic binning, comparative biology and taxonomic classification.</title>
        <authorList>
            <person name="Goeker M."/>
        </authorList>
    </citation>
    <scope>NUCLEOTIDE SEQUENCE [LARGE SCALE GENOMIC DNA]</scope>
    <source>
        <strain evidence="6 7">DSM 45707</strain>
    </source>
</reference>
<feature type="domain" description="SsuA/THI5-like" evidence="5">
    <location>
        <begin position="47"/>
        <end position="256"/>
    </location>
</feature>
<accession>A0A4R3LBE3</accession>
<proteinExistence type="inferred from homology"/>
<name>A0A4R3LBE3_9BACL</name>
<feature type="chain" id="PRO_5038467405" evidence="4">
    <location>
        <begin position="25"/>
        <end position="337"/>
    </location>
</feature>
<dbReference type="PANTHER" id="PTHR30024">
    <property type="entry name" value="ALIPHATIC SULFONATES-BINDING PROTEIN-RELATED"/>
    <property type="match status" value="1"/>
</dbReference>
<comment type="similarity">
    <text evidence="2">Belongs to the bacterial solute-binding protein SsuA/TauA family.</text>
</comment>
<evidence type="ECO:0000313" key="6">
    <source>
        <dbReference type="EMBL" id="TCS96530.1"/>
    </source>
</evidence>
<comment type="caution">
    <text evidence="6">The sequence shown here is derived from an EMBL/GenBank/DDBJ whole genome shotgun (WGS) entry which is preliminary data.</text>
</comment>
<evidence type="ECO:0000256" key="2">
    <source>
        <dbReference type="ARBA" id="ARBA00010742"/>
    </source>
</evidence>
<keyword evidence="3 4" id="KW-0732">Signal</keyword>
<evidence type="ECO:0000259" key="5">
    <source>
        <dbReference type="Pfam" id="PF09084"/>
    </source>
</evidence>
<dbReference type="GO" id="GO:0042597">
    <property type="term" value="C:periplasmic space"/>
    <property type="evidence" value="ECO:0007669"/>
    <property type="project" value="UniProtKB-SubCell"/>
</dbReference>
<evidence type="ECO:0000256" key="1">
    <source>
        <dbReference type="ARBA" id="ARBA00004418"/>
    </source>
</evidence>
<comment type="subcellular location">
    <subcellularLocation>
        <location evidence="1">Periplasm</location>
    </subcellularLocation>
</comment>
<dbReference type="EMBL" id="SMAG01000001">
    <property type="protein sequence ID" value="TCS96530.1"/>
    <property type="molecule type" value="Genomic_DNA"/>
</dbReference>
<dbReference type="Gene3D" id="3.40.190.10">
    <property type="entry name" value="Periplasmic binding protein-like II"/>
    <property type="match status" value="2"/>
</dbReference>
<gene>
    <name evidence="6" type="ORF">EDD58_101164</name>
</gene>
<sequence>MKKKFRWLRLSIIVCLFFSLVACMGSNSQTGLTKVKLVEVTHSLFYAPQYVAISKGFFAEEGIEIELSNGDGGDKTMTTLVSGQSDIVLVGVEAGIYVTARSQNQSTVAFAQLTQTDGTFLVSRTPIDSFDWSMLKGKTLLGQRRGGMPEMVSEYVQRKNGVIPHQDVTIIQNVEFKNLGTAFAAGTGDFAQLFEPVASKLEKEGKGYIVASFGTDSGRVPYTCYLTKKSFLDQNPDLIKRFTRAIYKGQQWVETHSTEEITLVMKEHFPDTDPEILARVMDRYKKQGSYATHPQIDEAEYNHLLNVMQQSGELPKRVPFSQLIDTKISTEIMSESQ</sequence>
<evidence type="ECO:0000256" key="4">
    <source>
        <dbReference type="SAM" id="SignalP"/>
    </source>
</evidence>